<dbReference type="Proteomes" id="UP000026961">
    <property type="component" value="Chromosome 8"/>
</dbReference>
<evidence type="ECO:0000256" key="3">
    <source>
        <dbReference type="SAM" id="MobiDB-lite"/>
    </source>
</evidence>
<dbReference type="SUPFAM" id="SSF57889">
    <property type="entry name" value="Cysteine-rich domain"/>
    <property type="match status" value="1"/>
</dbReference>
<feature type="domain" description="Disease resistance R13L4/SHOC-2-like LRR" evidence="6">
    <location>
        <begin position="313"/>
        <end position="660"/>
    </location>
</feature>
<reference evidence="7" key="2">
    <citation type="submission" date="2018-05" db="EMBL/GenBank/DDBJ databases">
        <title>OgluRS3 (Oryza glumaepatula Reference Sequence Version 3).</title>
        <authorList>
            <person name="Zhang J."/>
            <person name="Kudrna D."/>
            <person name="Lee S."/>
            <person name="Talag J."/>
            <person name="Welchert J."/>
            <person name="Wing R.A."/>
        </authorList>
    </citation>
    <scope>NUCLEOTIDE SEQUENCE [LARGE SCALE GENOMIC DNA]</scope>
</reference>
<dbReference type="EnsemblPlants" id="OGLUM08G14430.1">
    <property type="protein sequence ID" value="OGLUM08G14430.1"/>
    <property type="gene ID" value="OGLUM08G14430"/>
</dbReference>
<name>A0A0E0AV02_9ORYZ</name>
<evidence type="ECO:0000256" key="2">
    <source>
        <dbReference type="ARBA" id="ARBA00022821"/>
    </source>
</evidence>
<dbReference type="SUPFAM" id="SSF52058">
    <property type="entry name" value="L domain-like"/>
    <property type="match status" value="1"/>
</dbReference>
<dbReference type="GO" id="GO:0043531">
    <property type="term" value="F:ADP binding"/>
    <property type="evidence" value="ECO:0007669"/>
    <property type="project" value="InterPro"/>
</dbReference>
<dbReference type="Gramene" id="OGLUM08G14430.1">
    <property type="protein sequence ID" value="OGLUM08G14430.1"/>
    <property type="gene ID" value="OGLUM08G14430"/>
</dbReference>
<dbReference type="Gene3D" id="3.30.60.20">
    <property type="match status" value="1"/>
</dbReference>
<dbReference type="Gene3D" id="1.10.10.10">
    <property type="entry name" value="Winged helix-like DNA-binding domain superfamily/Winged helix DNA-binding domain"/>
    <property type="match status" value="1"/>
</dbReference>
<dbReference type="STRING" id="40148.A0A0E0AV02"/>
<dbReference type="AlphaFoldDB" id="A0A0E0AV02"/>
<dbReference type="InterPro" id="IPR002182">
    <property type="entry name" value="NB-ARC"/>
</dbReference>
<dbReference type="InterPro" id="IPR027417">
    <property type="entry name" value="P-loop_NTPase"/>
</dbReference>
<evidence type="ECO:0000313" key="7">
    <source>
        <dbReference type="EnsemblPlants" id="OGLUM08G14430.1"/>
    </source>
</evidence>
<keyword evidence="1" id="KW-0677">Repeat</keyword>
<dbReference type="InterPro" id="IPR042197">
    <property type="entry name" value="Apaf_helical"/>
</dbReference>
<evidence type="ECO:0000259" key="5">
    <source>
        <dbReference type="Pfam" id="PF23559"/>
    </source>
</evidence>
<dbReference type="eggNOG" id="KOG4658">
    <property type="taxonomic scope" value="Eukaryota"/>
</dbReference>
<feature type="domain" description="Disease resistance protein winged helix" evidence="5">
    <location>
        <begin position="193"/>
        <end position="263"/>
    </location>
</feature>
<dbReference type="InterPro" id="IPR055414">
    <property type="entry name" value="LRR_R13L4/SHOC2-like"/>
</dbReference>
<dbReference type="Gene3D" id="3.40.50.300">
    <property type="entry name" value="P-loop containing nucleotide triphosphate hydrolases"/>
    <property type="match status" value="1"/>
</dbReference>
<dbReference type="PANTHER" id="PTHR23155">
    <property type="entry name" value="DISEASE RESISTANCE PROTEIN RP"/>
    <property type="match status" value="1"/>
</dbReference>
<dbReference type="InterPro" id="IPR046349">
    <property type="entry name" value="C1-like_sf"/>
</dbReference>
<feature type="region of interest" description="Disordered" evidence="3">
    <location>
        <begin position="854"/>
        <end position="915"/>
    </location>
</feature>
<dbReference type="Pfam" id="PF23559">
    <property type="entry name" value="WHD_DRP"/>
    <property type="match status" value="1"/>
</dbReference>
<dbReference type="PANTHER" id="PTHR23155:SF1094">
    <property type="entry name" value="OS11G0686400 PROTEIN"/>
    <property type="match status" value="1"/>
</dbReference>
<keyword evidence="2" id="KW-0611">Plant defense</keyword>
<reference evidence="7" key="1">
    <citation type="submission" date="2015-04" db="UniProtKB">
        <authorList>
            <consortium name="EnsemblPlants"/>
        </authorList>
    </citation>
    <scope>IDENTIFICATION</scope>
</reference>
<evidence type="ECO:0000256" key="1">
    <source>
        <dbReference type="ARBA" id="ARBA00022737"/>
    </source>
</evidence>
<feature type="compositionally biased region" description="Basic and acidic residues" evidence="3">
    <location>
        <begin position="880"/>
        <end position="915"/>
    </location>
</feature>
<protein>
    <submittedName>
        <fullName evidence="7">Uncharacterized protein</fullName>
    </submittedName>
</protein>
<feature type="domain" description="NB-ARC" evidence="4">
    <location>
        <begin position="23"/>
        <end position="73"/>
    </location>
</feature>
<evidence type="ECO:0000313" key="8">
    <source>
        <dbReference type="Proteomes" id="UP000026961"/>
    </source>
</evidence>
<dbReference type="InterPro" id="IPR044974">
    <property type="entry name" value="Disease_R_plants"/>
</dbReference>
<dbReference type="Gene3D" id="3.80.10.10">
    <property type="entry name" value="Ribonuclease Inhibitor"/>
    <property type="match status" value="1"/>
</dbReference>
<dbReference type="HOGENOM" id="CLU_000837_1_1_1"/>
<sequence length="915" mass="103841">MDMSLEQSDTKMSRARRLDDETNNRCLIVLDNIWTASVWNVVRQALPEDCRCRIVVTTEVDDVAQACSVYKAEHNASHENRKYIFKMEPFKDDLLRDIIVSRVFGDKDKCPEALNEPSNEIARRCGGLPLAAMAAACLLASWPDKRDEWNYVQNSLIPNLRIQPISKGMTQLLNNSFNNLPHHLKACMLYLSIYKEDQVINLNCLLKQWIAEDFISENDSGSSEKVARSHFYELVRRGMIVPEHINYNDEVVSCTVHDMVLNFVRHKAMEENFVTAIDHSQTGIKLADKVRRLSLHMGYSEYATPPAGIRMSQLRSLVFSGLFKFVPSIWKFNLLRVVSLEGKQSEVFDLTRICELFLLRYLQIEGNICVDLPSNLQGLKYLKTLHIGALVTFLRSDIVHLPRSLLHLRLPPSLQQFVDPGNVDSIDELTNLQDLQLACPQTATPDRIEHNMKLLVSILRKLESLSSLTVINAHFSEDANIRKNSNIAIFLDALDSLSSPPSDLQRLQLFPRVCVLPRLPKWIAKLKTLCILKVSVMELRKEDIEILSQLSCLEVFSLYVRTTPAEPIIFGISGFTDLKYFKFKCSTVSSLSFVEGAMPKLQRLKMEFNGSTLERCNTAIVCFKHCSGVKEVILKIWGAGTGVFDRMTVASDVTNAIMKNTGIPNLTIDHTDHSKLSLVDTMIPWPSPCNGCGELGAGRRYKCEQCNSKVYYDMCCATAPRTLVHPLFPGNAFEFRRQPIASECGRACDACGDLMHGFGYHCRDTDLDLHPRCARLPVRAANAVKGYTLELCRAASASRCCICMCGKEGYRHNFWAYRFCHKGQPFYLHMACLKDWASRSHETLTRMYEILMGGPQETPTDVSREYTSDHVGSSEQDDDTLVRQDEITETVQQKEVHSIQQHDREEHTEKEADAR</sequence>
<dbReference type="Pfam" id="PF23598">
    <property type="entry name" value="LRR_14"/>
    <property type="match status" value="1"/>
</dbReference>
<proteinExistence type="predicted"/>
<dbReference type="InterPro" id="IPR036388">
    <property type="entry name" value="WH-like_DNA-bd_sf"/>
</dbReference>
<dbReference type="InterPro" id="IPR032675">
    <property type="entry name" value="LRR_dom_sf"/>
</dbReference>
<keyword evidence="8" id="KW-1185">Reference proteome</keyword>
<organism evidence="7">
    <name type="scientific">Oryza glumipatula</name>
    <dbReference type="NCBI Taxonomy" id="40148"/>
    <lineage>
        <taxon>Eukaryota</taxon>
        <taxon>Viridiplantae</taxon>
        <taxon>Streptophyta</taxon>
        <taxon>Embryophyta</taxon>
        <taxon>Tracheophyta</taxon>
        <taxon>Spermatophyta</taxon>
        <taxon>Magnoliopsida</taxon>
        <taxon>Liliopsida</taxon>
        <taxon>Poales</taxon>
        <taxon>Poaceae</taxon>
        <taxon>BOP clade</taxon>
        <taxon>Oryzoideae</taxon>
        <taxon>Oryzeae</taxon>
        <taxon>Oryzinae</taxon>
        <taxon>Oryza</taxon>
    </lineage>
</organism>
<dbReference type="InterPro" id="IPR058922">
    <property type="entry name" value="WHD_DRP"/>
</dbReference>
<dbReference type="FunFam" id="1.10.10.10:FF:000322">
    <property type="entry name" value="Probable disease resistance protein At1g63360"/>
    <property type="match status" value="1"/>
</dbReference>
<evidence type="ECO:0000259" key="4">
    <source>
        <dbReference type="Pfam" id="PF00931"/>
    </source>
</evidence>
<dbReference type="SUPFAM" id="SSF52540">
    <property type="entry name" value="P-loop containing nucleoside triphosphate hydrolases"/>
    <property type="match status" value="1"/>
</dbReference>
<dbReference type="GO" id="GO:0009626">
    <property type="term" value="P:plant-type hypersensitive response"/>
    <property type="evidence" value="ECO:0007669"/>
    <property type="project" value="UniProtKB-ARBA"/>
</dbReference>
<accession>A0A0E0AV02</accession>
<dbReference type="GO" id="GO:0002758">
    <property type="term" value="P:innate immune response-activating signaling pathway"/>
    <property type="evidence" value="ECO:0007669"/>
    <property type="project" value="UniProtKB-ARBA"/>
</dbReference>
<dbReference type="GO" id="GO:0042742">
    <property type="term" value="P:defense response to bacterium"/>
    <property type="evidence" value="ECO:0007669"/>
    <property type="project" value="UniProtKB-ARBA"/>
</dbReference>
<dbReference type="Gene3D" id="1.10.8.430">
    <property type="entry name" value="Helical domain of apoptotic protease-activating factors"/>
    <property type="match status" value="1"/>
</dbReference>
<dbReference type="Pfam" id="PF00931">
    <property type="entry name" value="NB-ARC"/>
    <property type="match status" value="1"/>
</dbReference>
<evidence type="ECO:0000259" key="6">
    <source>
        <dbReference type="Pfam" id="PF23598"/>
    </source>
</evidence>